<dbReference type="PANTHER" id="PTHR11474">
    <property type="entry name" value="TYROSINASE FAMILY MEMBER"/>
    <property type="match status" value="1"/>
</dbReference>
<evidence type="ECO:0000259" key="4">
    <source>
        <dbReference type="PROSITE" id="PS00498"/>
    </source>
</evidence>
<accession>A0A8T9BVQ6</accession>
<evidence type="ECO:0000256" key="2">
    <source>
        <dbReference type="ARBA" id="ARBA00023002"/>
    </source>
</evidence>
<dbReference type="Proteomes" id="UP000469558">
    <property type="component" value="Unassembled WGS sequence"/>
</dbReference>
<dbReference type="PROSITE" id="PS00498">
    <property type="entry name" value="TYROSINASE_2"/>
    <property type="match status" value="1"/>
</dbReference>
<keyword evidence="1" id="KW-0479">Metal-binding</keyword>
<dbReference type="InterPro" id="IPR050316">
    <property type="entry name" value="Tyrosinase/Hemocyanin"/>
</dbReference>
<dbReference type="PANTHER" id="PTHR11474:SF125">
    <property type="entry name" value="N-ACETYL-6-HYDROXYTRYPTOPHAN OXIDASE IVOB-RELATED"/>
    <property type="match status" value="1"/>
</dbReference>
<evidence type="ECO:0000256" key="3">
    <source>
        <dbReference type="SAM" id="SignalP"/>
    </source>
</evidence>
<dbReference type="EMBL" id="QGMK01001742">
    <property type="protein sequence ID" value="TVY64353.1"/>
    <property type="molecule type" value="Genomic_DNA"/>
</dbReference>
<evidence type="ECO:0000313" key="6">
    <source>
        <dbReference type="Proteomes" id="UP000469558"/>
    </source>
</evidence>
<dbReference type="OrthoDB" id="6132182at2759"/>
<reference evidence="5 6" key="1">
    <citation type="submission" date="2018-05" db="EMBL/GenBank/DDBJ databases">
        <title>Genome sequencing and assembly of the regulated plant pathogen Lachnellula willkommii and related sister species for the development of diagnostic species identification markers.</title>
        <authorList>
            <person name="Giroux E."/>
            <person name="Bilodeau G."/>
        </authorList>
    </citation>
    <scope>NUCLEOTIDE SEQUENCE [LARGE SCALE GENOMIC DNA]</scope>
    <source>
        <strain evidence="5 6">CBS 268.59</strain>
    </source>
</reference>
<feature type="signal peptide" evidence="3">
    <location>
        <begin position="1"/>
        <end position="20"/>
    </location>
</feature>
<dbReference type="Pfam" id="PF00264">
    <property type="entry name" value="Tyrosinase"/>
    <property type="match status" value="1"/>
</dbReference>
<dbReference type="SUPFAM" id="SSF48056">
    <property type="entry name" value="Di-copper centre-containing domain"/>
    <property type="match status" value="1"/>
</dbReference>
<feature type="non-terminal residue" evidence="5">
    <location>
        <position position="1"/>
    </location>
</feature>
<proteinExistence type="predicted"/>
<dbReference type="AlphaFoldDB" id="A0A8T9BVQ6"/>
<name>A0A8T9BVQ6_9HELO</name>
<dbReference type="InterPro" id="IPR002227">
    <property type="entry name" value="Tyrosinase_Cu-bd"/>
</dbReference>
<dbReference type="InterPro" id="IPR008922">
    <property type="entry name" value="Di-copper_centre_dom_sf"/>
</dbReference>
<feature type="chain" id="PRO_5035819379" evidence="3">
    <location>
        <begin position="21"/>
        <end position="367"/>
    </location>
</feature>
<keyword evidence="6" id="KW-1185">Reference proteome</keyword>
<protein>
    <submittedName>
        <fullName evidence="5">Tyrosinase-like protein orsC</fullName>
    </submittedName>
</protein>
<organism evidence="5 6">
    <name type="scientific">Lachnellula suecica</name>
    <dbReference type="NCBI Taxonomy" id="602035"/>
    <lineage>
        <taxon>Eukaryota</taxon>
        <taxon>Fungi</taxon>
        <taxon>Dikarya</taxon>
        <taxon>Ascomycota</taxon>
        <taxon>Pezizomycotina</taxon>
        <taxon>Leotiomycetes</taxon>
        <taxon>Helotiales</taxon>
        <taxon>Lachnaceae</taxon>
        <taxon>Lachnellula</taxon>
    </lineage>
</organism>
<gene>
    <name evidence="5" type="primary">orsC_1</name>
    <name evidence="5" type="ORF">LSUE1_G007093</name>
</gene>
<dbReference type="GO" id="GO:0016491">
    <property type="term" value="F:oxidoreductase activity"/>
    <property type="evidence" value="ECO:0007669"/>
    <property type="project" value="UniProtKB-KW"/>
</dbReference>
<evidence type="ECO:0000313" key="5">
    <source>
        <dbReference type="EMBL" id="TVY64353.1"/>
    </source>
</evidence>
<comment type="caution">
    <text evidence="5">The sequence shown here is derived from an EMBL/GenBank/DDBJ whole genome shotgun (WGS) entry which is preliminary data.</text>
</comment>
<evidence type="ECO:0000256" key="1">
    <source>
        <dbReference type="ARBA" id="ARBA00022723"/>
    </source>
</evidence>
<dbReference type="GO" id="GO:0046872">
    <property type="term" value="F:metal ion binding"/>
    <property type="evidence" value="ECO:0007669"/>
    <property type="project" value="UniProtKB-KW"/>
</dbReference>
<feature type="domain" description="Tyrosinase copper-binding" evidence="4">
    <location>
        <begin position="291"/>
        <end position="302"/>
    </location>
</feature>
<sequence length="367" mass="39834">MKTSLCSLGCLALCIPLTIAYNFSVGKAEYDAYRAQAYANQIAVLQQRDSGCTAENVIVRKEWTALTLSERKNYTDAVNCLRALPPISPPDIVPGARNRYDDFHAAHINATEWIHNSVIPPLKAYFFPWHRYFLSAYENALRDECGYTGGHPYWDWSAGDATPGGNELFSGDEGSIGSNGVAIVHNASSLTIPTSPPRTGLIPPGTGGGLGPSGPPLVDTAFNYKPRCVTRDFRPGSANQSMTYANVTNILEQPDYISFDNWAEGVSGNPHSAGHVAIGGLNDDLFAGTGDPAFYLHHGQVDHIWAVWQALDLDERLFVVHGTLTMLNSPPSANGTLDTTMDLGYNGGSYHIRDLVSTIDGPFCFIY</sequence>
<dbReference type="Gene3D" id="1.10.1280.10">
    <property type="entry name" value="Di-copper center containing domain from catechol oxidase"/>
    <property type="match status" value="1"/>
</dbReference>
<dbReference type="PRINTS" id="PR00092">
    <property type="entry name" value="TYROSINASE"/>
</dbReference>
<keyword evidence="2" id="KW-0560">Oxidoreductase</keyword>
<keyword evidence="3" id="KW-0732">Signal</keyword>